<dbReference type="AlphaFoldDB" id="A0A6N2NFR4"/>
<evidence type="ECO:0000313" key="2">
    <source>
        <dbReference type="EMBL" id="VFU65557.1"/>
    </source>
</evidence>
<evidence type="ECO:0000256" key="1">
    <source>
        <dbReference type="SAM" id="MobiDB-lite"/>
    </source>
</evidence>
<accession>A0A6N2NFR4</accession>
<name>A0A6N2NFR4_SALVM</name>
<sequence length="102" mass="10985">MPSMTLPKKFASLVKVSKKLNLVRIRNCRKNITKSSNRILIPKPSFIKNPITQTTASTQLMSGITDSSISITIDCNDDSTVLGTVRSNRRNDSSCSSGGGGP</sequence>
<dbReference type="EMBL" id="CAADRP010002296">
    <property type="protein sequence ID" value="VFU65557.1"/>
    <property type="molecule type" value="Genomic_DNA"/>
</dbReference>
<gene>
    <name evidence="2" type="ORF">SVIM_LOCUS503274</name>
</gene>
<feature type="region of interest" description="Disordered" evidence="1">
    <location>
        <begin position="83"/>
        <end position="102"/>
    </location>
</feature>
<proteinExistence type="predicted"/>
<reference evidence="2" key="1">
    <citation type="submission" date="2019-03" db="EMBL/GenBank/DDBJ databases">
        <authorList>
            <person name="Mank J."/>
            <person name="Almeida P."/>
        </authorList>
    </citation>
    <scope>NUCLEOTIDE SEQUENCE</scope>
    <source>
        <strain evidence="2">78183</strain>
    </source>
</reference>
<protein>
    <submittedName>
        <fullName evidence="2">Uncharacterized protein</fullName>
    </submittedName>
</protein>
<organism evidence="2">
    <name type="scientific">Salix viminalis</name>
    <name type="common">Common osier</name>
    <name type="synonym">Basket willow</name>
    <dbReference type="NCBI Taxonomy" id="40686"/>
    <lineage>
        <taxon>Eukaryota</taxon>
        <taxon>Viridiplantae</taxon>
        <taxon>Streptophyta</taxon>
        <taxon>Embryophyta</taxon>
        <taxon>Tracheophyta</taxon>
        <taxon>Spermatophyta</taxon>
        <taxon>Magnoliopsida</taxon>
        <taxon>eudicotyledons</taxon>
        <taxon>Gunneridae</taxon>
        <taxon>Pentapetalae</taxon>
        <taxon>rosids</taxon>
        <taxon>fabids</taxon>
        <taxon>Malpighiales</taxon>
        <taxon>Salicaceae</taxon>
        <taxon>Saliceae</taxon>
        <taxon>Salix</taxon>
    </lineage>
</organism>